<accession>A0A0C3G1E2</accession>
<evidence type="ECO:0000313" key="4">
    <source>
        <dbReference type="Proteomes" id="UP000054166"/>
    </source>
</evidence>
<dbReference type="InterPro" id="IPR018849">
    <property type="entry name" value="Urb2/Npa2_C"/>
</dbReference>
<evidence type="ECO:0000259" key="2">
    <source>
        <dbReference type="Pfam" id="PF10441"/>
    </source>
</evidence>
<feature type="domain" description="Nucleolar 27S pre-rRNA processing Urb2/Npa2 C-terminal" evidence="2">
    <location>
        <begin position="1238"/>
        <end position="1467"/>
    </location>
</feature>
<dbReference type="EMBL" id="KN832987">
    <property type="protein sequence ID" value="KIM84556.1"/>
    <property type="molecule type" value="Genomic_DNA"/>
</dbReference>
<name>A0A0C3G1E2_PILCF</name>
<keyword evidence="4" id="KW-1185">Reference proteome</keyword>
<gene>
    <name evidence="3" type="ORF">PILCRDRAFT_818130</name>
</gene>
<evidence type="ECO:0000256" key="1">
    <source>
        <dbReference type="SAM" id="MobiDB-lite"/>
    </source>
</evidence>
<protein>
    <recommendedName>
        <fullName evidence="2">Nucleolar 27S pre-rRNA processing Urb2/Npa2 C-terminal domain-containing protein</fullName>
    </recommendedName>
</protein>
<dbReference type="HOGENOM" id="CLU_002353_0_0_1"/>
<organism evidence="3 4">
    <name type="scientific">Piloderma croceum (strain F 1598)</name>
    <dbReference type="NCBI Taxonomy" id="765440"/>
    <lineage>
        <taxon>Eukaryota</taxon>
        <taxon>Fungi</taxon>
        <taxon>Dikarya</taxon>
        <taxon>Basidiomycota</taxon>
        <taxon>Agaricomycotina</taxon>
        <taxon>Agaricomycetes</taxon>
        <taxon>Agaricomycetidae</taxon>
        <taxon>Atheliales</taxon>
        <taxon>Atheliaceae</taxon>
        <taxon>Piloderma</taxon>
    </lineage>
</organism>
<evidence type="ECO:0000313" key="3">
    <source>
        <dbReference type="EMBL" id="KIM84556.1"/>
    </source>
</evidence>
<feature type="compositionally biased region" description="Polar residues" evidence="1">
    <location>
        <begin position="1"/>
        <end position="13"/>
    </location>
</feature>
<dbReference type="InParanoid" id="A0A0C3G1E2"/>
<reference evidence="3 4" key="1">
    <citation type="submission" date="2014-04" db="EMBL/GenBank/DDBJ databases">
        <authorList>
            <consortium name="DOE Joint Genome Institute"/>
            <person name="Kuo A."/>
            <person name="Tarkka M."/>
            <person name="Buscot F."/>
            <person name="Kohler A."/>
            <person name="Nagy L.G."/>
            <person name="Floudas D."/>
            <person name="Copeland A."/>
            <person name="Barry K.W."/>
            <person name="Cichocki N."/>
            <person name="Veneault-Fourrey C."/>
            <person name="LaButti K."/>
            <person name="Lindquist E.A."/>
            <person name="Lipzen A."/>
            <person name="Lundell T."/>
            <person name="Morin E."/>
            <person name="Murat C."/>
            <person name="Sun H."/>
            <person name="Tunlid A."/>
            <person name="Henrissat B."/>
            <person name="Grigoriev I.V."/>
            <person name="Hibbett D.S."/>
            <person name="Martin F."/>
            <person name="Nordberg H.P."/>
            <person name="Cantor M.N."/>
            <person name="Hua S.X."/>
        </authorList>
    </citation>
    <scope>NUCLEOTIDE SEQUENCE [LARGE SCALE GENOMIC DNA]</scope>
    <source>
        <strain evidence="3 4">F 1598</strain>
    </source>
</reference>
<sequence>MVSPRTAQSSQSFVRALKAPSDPPQPDGPHKVEIAREAWDDTSFYVPSKEEVIVDWLLTKLLKDKAKELSNPILDLQYWTLLVDIISFTDHQAQNAKSRPQKTWLKPLLNRIPIAPIVLAFLSLIHTLSNHDRLSLTPVVRQCLAIMWPLGIQKATSDTLLECFGGVLKLSKDDDDIGGNDSLANIGEMVTASFKIAFENASNKKKVHQTFVQTHLLNWLECTKHLSATSSTQQSHLLNIYTTGTNILFAVDVLRQLQTQSASASIVILPMNLKFLLSGHSPQVLSALPRLFVSFIQSARKHRGTLFGQSPANTVSGVNTEAEVRKAAMAFFVSCMVLVDEAGDSDGTMVWKTRVHLLDTVDKEGLFRSAGSRVKDEAEAVLRSSGDVAIKAVASASQDNETERTQLAITVLSTLTRIDYDLIGPSVPQILSALLFVSEETEALAFLDLLLDYHTKTRTMHTYISTVLSAVSSPSNSSHARKAYTAAFSSPLLHLVHLERLSKCTNNFLTPGQTQDTMIGVLDTLKHTWDAFWKAQQSVTANSGEGSRKKRKLAAEGLLSAQTGDPDVLVIAFTLTARVSSMALSSLPLQSLSDSTRSDVRQTLVGAQSSFIQSTLQKMFKMIGRNLLDPKGDAWACQVGTASTLRFEYTLISARYLGIRAEIDENLFATMLDVVGDDGTLPELSEEIFRSLLNGLACSTQSHKVLESLLRYLERSPMATSWSGSSCQLSFGKSGQEQTALALIRLLIDRWLPDIDLMASQQHLKRLARLIMSMKSDFPAKSRQGCWPSTIFNQTLRSAQFWELVNTRDALLSLINEETSCLAIIDPSEIQTVLLTEKPLISQNRLQQAISAYELLLYVPIEYVPKASRLDLIQQALAADLVLCQTAREDTDSQRNFVRSVTILRVFLTRWFSFQNSMDHATIRLYAQHLISSQESAEITSELLSATLDLFGLHMSVLLRSSDPVILEIISSFSAAATFESSTAETWGTHIVPLGIARFLRLVTAEFSTADFSDTILSCMKSLYGTLFKTIVPRMSMMVSDDIPLDHMLGQSDILQVWCYVLSFGRWLLAEDSPSPFGKRLVAKIASANHSLIASSTDHLQLEKLCSGTLAILLEEIHHYPESSRSSHLDVVIATYVCLGRISDSNEWHNFDLLLSKACKGLPIVDFSHMLNLCWVSLSGDGLSPKDLTCLVRLSTLLLHHAPQGALKVIQGFTTHIVNLIVSCPMFYSGPPSLRLGVLDFVAQHCSDRPAALRSLDHSNIWSLLSKLLGGSKQHDAATSTAIFHHIVSIISSTIRLRRDLVVCTLPHLGMILRQLIMVMRRLRPQLGAKQSKIVTDTFPVWVNGGHPLAAEEGRALARLLTTLTSKTIVRTHQSSSADSQKAESLAKPFSKHAAYVLKSYVDAMNDPLCVMPLDVRKELQPGLFSLCDMISEHSRDAMMVSALDGGGKATMKALWKEHEKQRYVGKG</sequence>
<reference evidence="4" key="2">
    <citation type="submission" date="2015-01" db="EMBL/GenBank/DDBJ databases">
        <title>Evolutionary Origins and Diversification of the Mycorrhizal Mutualists.</title>
        <authorList>
            <consortium name="DOE Joint Genome Institute"/>
            <consortium name="Mycorrhizal Genomics Consortium"/>
            <person name="Kohler A."/>
            <person name="Kuo A."/>
            <person name="Nagy L.G."/>
            <person name="Floudas D."/>
            <person name="Copeland A."/>
            <person name="Barry K.W."/>
            <person name="Cichocki N."/>
            <person name="Veneault-Fourrey C."/>
            <person name="LaButti K."/>
            <person name="Lindquist E.A."/>
            <person name="Lipzen A."/>
            <person name="Lundell T."/>
            <person name="Morin E."/>
            <person name="Murat C."/>
            <person name="Riley R."/>
            <person name="Ohm R."/>
            <person name="Sun H."/>
            <person name="Tunlid A."/>
            <person name="Henrissat B."/>
            <person name="Grigoriev I.V."/>
            <person name="Hibbett D.S."/>
            <person name="Martin F."/>
        </authorList>
    </citation>
    <scope>NUCLEOTIDE SEQUENCE [LARGE SCALE GENOMIC DNA]</scope>
    <source>
        <strain evidence="4">F 1598</strain>
    </source>
</reference>
<dbReference type="Pfam" id="PF10441">
    <property type="entry name" value="Urb2"/>
    <property type="match status" value="1"/>
</dbReference>
<dbReference type="STRING" id="765440.A0A0C3G1E2"/>
<feature type="region of interest" description="Disordered" evidence="1">
    <location>
        <begin position="1"/>
        <end position="29"/>
    </location>
</feature>
<dbReference type="OrthoDB" id="160374at2759"/>
<proteinExistence type="predicted"/>
<dbReference type="Proteomes" id="UP000054166">
    <property type="component" value="Unassembled WGS sequence"/>
</dbReference>